<dbReference type="CDD" id="cd02440">
    <property type="entry name" value="AdoMet_MTases"/>
    <property type="match status" value="1"/>
</dbReference>
<dbReference type="InterPro" id="IPR029063">
    <property type="entry name" value="SAM-dependent_MTases_sf"/>
</dbReference>
<dbReference type="GO" id="GO:0008168">
    <property type="term" value="F:methyltransferase activity"/>
    <property type="evidence" value="ECO:0007669"/>
    <property type="project" value="UniProtKB-KW"/>
</dbReference>
<dbReference type="InterPro" id="IPR050447">
    <property type="entry name" value="Erg6_SMT_methyltransf"/>
</dbReference>
<dbReference type="GO" id="GO:0032259">
    <property type="term" value="P:methylation"/>
    <property type="evidence" value="ECO:0007669"/>
    <property type="project" value="UniProtKB-KW"/>
</dbReference>
<keyword evidence="2" id="KW-0489">Methyltransferase</keyword>
<accession>A0A9E7AI32</accession>
<dbReference type="PANTHER" id="PTHR44068:SF11">
    <property type="entry name" value="GERANYL DIPHOSPHATE 2-C-METHYLTRANSFERASE"/>
    <property type="match status" value="1"/>
</dbReference>
<dbReference type="Pfam" id="PF13649">
    <property type="entry name" value="Methyltransf_25"/>
    <property type="match status" value="1"/>
</dbReference>
<protein>
    <submittedName>
        <fullName evidence="2">Class I SAM-dependent methyltransferase</fullName>
    </submittedName>
</protein>
<evidence type="ECO:0000313" key="3">
    <source>
        <dbReference type="Proteomes" id="UP000831562"/>
    </source>
</evidence>
<keyword evidence="2" id="KW-0808">Transferase</keyword>
<gene>
    <name evidence="2" type="ORF">M3I19_04160</name>
</gene>
<reference evidence="2" key="1">
    <citation type="submission" date="2022-05" db="EMBL/GenBank/DDBJ databases">
        <title>Using nanopore sequencing to obtain complete genomes from saliva samples.</title>
        <authorList>
            <person name="Baker J.L."/>
        </authorList>
    </citation>
    <scope>NUCLEOTIDE SEQUENCE</scope>
    <source>
        <strain evidence="2">JCVI-JB-Lp32</strain>
    </source>
</reference>
<organism evidence="2 3">
    <name type="scientific">Lancefieldella parvula</name>
    <dbReference type="NCBI Taxonomy" id="1382"/>
    <lineage>
        <taxon>Bacteria</taxon>
        <taxon>Bacillati</taxon>
        <taxon>Actinomycetota</taxon>
        <taxon>Coriobacteriia</taxon>
        <taxon>Coriobacteriales</taxon>
        <taxon>Atopobiaceae</taxon>
        <taxon>Lancefieldella</taxon>
    </lineage>
</organism>
<dbReference type="EMBL" id="CP097092">
    <property type="protein sequence ID" value="UQF77507.1"/>
    <property type="molecule type" value="Genomic_DNA"/>
</dbReference>
<name>A0A9E7AI32_9ACTN</name>
<evidence type="ECO:0000259" key="1">
    <source>
        <dbReference type="Pfam" id="PF13649"/>
    </source>
</evidence>
<dbReference type="SUPFAM" id="SSF53335">
    <property type="entry name" value="S-adenosyl-L-methionine-dependent methyltransferases"/>
    <property type="match status" value="1"/>
</dbReference>
<dbReference type="InterPro" id="IPR041698">
    <property type="entry name" value="Methyltransf_25"/>
</dbReference>
<dbReference type="Proteomes" id="UP000831562">
    <property type="component" value="Chromosome"/>
</dbReference>
<dbReference type="AlphaFoldDB" id="A0A9E7AI32"/>
<sequence length="248" mass="27641">MEAGHEFLLRMGKTRLRPGGIEATNWLLNSVEITPETQILEVACNIGTTTVELVKRFHCHVTAIDLNADVLPKTKENIARNNIEEYVTVEQGDATNLSYPDNSFDVVINEAMLTMLSDQQKEAAVKEYARVLKPGGVLLTHDVLLLKEDDELVHELSRTINVNVKPLTLAGWKKLFESAGFCPETKNGKMTLMNPAGLIADEGADGALRVIRNGLRPENTKMFTSMFTFFNDHADDLNYIAVVSRKPR</sequence>
<dbReference type="PANTHER" id="PTHR44068">
    <property type="entry name" value="ZGC:194242"/>
    <property type="match status" value="1"/>
</dbReference>
<feature type="domain" description="Methyltransferase" evidence="1">
    <location>
        <begin position="39"/>
        <end position="136"/>
    </location>
</feature>
<evidence type="ECO:0000313" key="2">
    <source>
        <dbReference type="EMBL" id="UQF77507.1"/>
    </source>
</evidence>
<proteinExistence type="predicted"/>
<dbReference type="Gene3D" id="3.40.50.150">
    <property type="entry name" value="Vaccinia Virus protein VP39"/>
    <property type="match status" value="1"/>
</dbReference>